<keyword evidence="4 11" id="KW-0812">Transmembrane</keyword>
<dbReference type="SUPFAM" id="SSF103473">
    <property type="entry name" value="MFS general substrate transporter"/>
    <property type="match status" value="1"/>
</dbReference>
<dbReference type="EMBL" id="LUHQ01000001">
    <property type="protein sequence ID" value="OAP13199.1"/>
    <property type="molecule type" value="Genomic_DNA"/>
</dbReference>
<dbReference type="Pfam" id="PF00083">
    <property type="entry name" value="Sugar_tr"/>
    <property type="match status" value="1"/>
</dbReference>
<dbReference type="OrthoDB" id="5296287at2759"/>
<reference evidence="15" key="1">
    <citation type="journal article" date="2016" name="Proc. Natl. Acad. Sci. U.S.A.">
        <title>Chromosome-level assembly of Arabidopsis thaliana Ler reveals the extent of translocation and inversion polymorphisms.</title>
        <authorList>
            <person name="Zapata L."/>
            <person name="Ding J."/>
            <person name="Willing E.M."/>
            <person name="Hartwig B."/>
            <person name="Bezdan D."/>
            <person name="Jiao W.B."/>
            <person name="Patel V."/>
            <person name="Velikkakam James G."/>
            <person name="Koornneef M."/>
            <person name="Ossowski S."/>
            <person name="Schneeberger K."/>
        </authorList>
    </citation>
    <scope>NUCLEOTIDE SEQUENCE [LARGE SCALE GENOMIC DNA]</scope>
    <source>
        <strain evidence="15">cv. Landsberg erecta</strain>
    </source>
</reference>
<dbReference type="InterPro" id="IPR005828">
    <property type="entry name" value="MFS_sugar_transport-like"/>
</dbReference>
<feature type="transmembrane region" description="Helical" evidence="11">
    <location>
        <begin position="326"/>
        <end position="343"/>
    </location>
</feature>
<evidence type="ECO:0000256" key="2">
    <source>
        <dbReference type="ARBA" id="ARBA00009203"/>
    </source>
</evidence>
<accession>A0A178W3U8</accession>
<feature type="transmembrane region" description="Helical" evidence="11">
    <location>
        <begin position="355"/>
        <end position="376"/>
    </location>
</feature>
<dbReference type="GO" id="GO:0012505">
    <property type="term" value="C:endomembrane system"/>
    <property type="evidence" value="ECO:0007669"/>
    <property type="project" value="UniProtKB-SubCell"/>
</dbReference>
<dbReference type="Proteomes" id="UP000434276">
    <property type="component" value="Unassembled WGS sequence"/>
</dbReference>
<feature type="transmembrane region" description="Helical" evidence="11">
    <location>
        <begin position="122"/>
        <end position="140"/>
    </location>
</feature>
<dbReference type="ExpressionAtlas" id="A0A178W3U8">
    <property type="expression patterns" value="baseline and differential"/>
</dbReference>
<dbReference type="GO" id="GO:0022857">
    <property type="term" value="F:transmembrane transporter activity"/>
    <property type="evidence" value="ECO:0007669"/>
    <property type="project" value="InterPro"/>
</dbReference>
<evidence type="ECO:0000313" key="16">
    <source>
        <dbReference type="Proteomes" id="UP000434276"/>
    </source>
</evidence>
<protein>
    <submittedName>
        <fullName evidence="14">OCT3</fullName>
    </submittedName>
</protein>
<feature type="transmembrane region" description="Helical" evidence="11">
    <location>
        <begin position="210"/>
        <end position="228"/>
    </location>
</feature>
<reference evidence="14" key="2">
    <citation type="submission" date="2016-03" db="EMBL/GenBank/DDBJ databases">
        <title>Full-length assembly of Arabidopsis thaliana Ler reveals the complement of translocations and inversions.</title>
        <authorList>
            <person name="Zapata L."/>
            <person name="Schneeberger K."/>
            <person name="Ossowski S."/>
        </authorList>
    </citation>
    <scope>NUCLEOTIDE SEQUENCE [LARGE SCALE GENOMIC DNA]</scope>
    <source>
        <tissue evidence="14">Leaf</tissue>
    </source>
</reference>
<reference evidence="13 16" key="3">
    <citation type="submission" date="2019-12" db="EMBL/GenBank/DDBJ databases">
        <authorList>
            <person name="Jiao W.-B."/>
            <person name="Schneeberger K."/>
        </authorList>
    </citation>
    <scope>NUCLEOTIDE SEQUENCE [LARGE SCALE GENOMIC DNA]</scope>
    <source>
        <strain evidence="16">cv. C24</strain>
    </source>
</reference>
<evidence type="ECO:0000256" key="8">
    <source>
        <dbReference type="ARBA" id="ARBA00023065"/>
    </source>
</evidence>
<feature type="transmembrane region" description="Helical" evidence="11">
    <location>
        <begin position="383"/>
        <end position="403"/>
    </location>
</feature>
<feature type="region of interest" description="Disordered" evidence="10">
    <location>
        <begin position="1"/>
        <end position="23"/>
    </location>
</feature>
<proteinExistence type="inferred from homology"/>
<keyword evidence="3" id="KW-0813">Transport</keyword>
<evidence type="ECO:0000256" key="10">
    <source>
        <dbReference type="SAM" id="MobiDB-lite"/>
    </source>
</evidence>
<evidence type="ECO:0000256" key="3">
    <source>
        <dbReference type="ARBA" id="ARBA00022448"/>
    </source>
</evidence>
<dbReference type="GO" id="GO:0005524">
    <property type="term" value="F:ATP binding"/>
    <property type="evidence" value="ECO:0007669"/>
    <property type="project" value="UniProtKB-KW"/>
</dbReference>
<sequence>MADSTRPLLSDFNSSESNLPPPRSLEETIERCIGDFGWAQFLQAALVSFAWFFDAQQTFITVFTDSQPMWHCDNSDRVDSVCNTSSSNLCTLPNQTWSWDLNPHVSIISEWGLQCAGSFLKGFPASSFFLGCLIGGLALSTLADSSLGRKNMLLLSCLIMSLSSMLTAFSTSIWVYAFLRFLNGCGRATIGTCALVLSTELVGKKWRGQVGAMGFFCFTLGFLSLPMLGYINEGNSWRNLYVWTSIPTLIYCCLVRSFVRESPRWLIVKGRKEEAVSILQSIASNAITMSFTNLCFEVENDQSKSNPDVYDALKILVRKSWSFRRLLAAMVVGFGIGMVYYGMPLALTNLNFNLYLGVVFNALSEFPAFLITFFFIDKINRRDALIGFTALSGISSALIAVLGQKLGSLQIVLELLSFFSACTAFNMTLIYTIEMFPTCVRNSAISMVRQALVFGGVFSPVMVAAGRENQFWSYGLFGLIIGLCGLFVFGLPETRGSVLCDTMDEEEYKTLAKRQFIG</sequence>
<dbReference type="GO" id="GO:0006811">
    <property type="term" value="P:monoatomic ion transport"/>
    <property type="evidence" value="ECO:0007669"/>
    <property type="project" value="UniProtKB-KW"/>
</dbReference>
<evidence type="ECO:0000313" key="13">
    <source>
        <dbReference type="EMBL" id="CAA0210824.1"/>
    </source>
</evidence>
<dbReference type="PROSITE" id="PS50850">
    <property type="entry name" value="MFS"/>
    <property type="match status" value="1"/>
</dbReference>
<feature type="transmembrane region" description="Helical" evidence="11">
    <location>
        <begin position="415"/>
        <end position="433"/>
    </location>
</feature>
<comment type="subcellular location">
    <subcellularLocation>
        <location evidence="1">Endomembrane system</location>
        <topology evidence="1">Multi-pass membrane protein</topology>
    </subcellularLocation>
</comment>
<keyword evidence="7 11" id="KW-1133">Transmembrane helix</keyword>
<evidence type="ECO:0000313" key="15">
    <source>
        <dbReference type="Proteomes" id="UP000078284"/>
    </source>
</evidence>
<dbReference type="AlphaFoldDB" id="A0A178W3U8"/>
<evidence type="ECO:0000256" key="1">
    <source>
        <dbReference type="ARBA" id="ARBA00004127"/>
    </source>
</evidence>
<dbReference type="FunFam" id="1.20.1250.20:FF:000417">
    <property type="entry name" value="Organic cation/carnitine transporter 1"/>
    <property type="match status" value="1"/>
</dbReference>
<dbReference type="InterPro" id="IPR020846">
    <property type="entry name" value="MFS_dom"/>
</dbReference>
<dbReference type="PANTHER" id="PTHR24064">
    <property type="entry name" value="SOLUTE CARRIER FAMILY 22 MEMBER"/>
    <property type="match status" value="1"/>
</dbReference>
<feature type="transmembrane region" description="Helical" evidence="11">
    <location>
        <begin position="445"/>
        <end position="465"/>
    </location>
</feature>
<feature type="transmembrane region" description="Helical" evidence="11">
    <location>
        <begin position="471"/>
        <end position="491"/>
    </location>
</feature>
<keyword evidence="9 11" id="KW-0472">Membrane</keyword>
<gene>
    <name evidence="14" type="ordered locus">AXX17_At1g17170</name>
    <name evidence="13" type="ORF">C24_LOCUS1685</name>
</gene>
<accession>A0A5S9UP15</accession>
<evidence type="ECO:0000259" key="12">
    <source>
        <dbReference type="PROSITE" id="PS50850"/>
    </source>
</evidence>
<dbReference type="InterPro" id="IPR036259">
    <property type="entry name" value="MFS_trans_sf"/>
</dbReference>
<evidence type="ECO:0000256" key="9">
    <source>
        <dbReference type="ARBA" id="ARBA00023136"/>
    </source>
</evidence>
<dbReference type="Gene3D" id="1.20.1250.20">
    <property type="entry name" value="MFS general substrate transporter like domains"/>
    <property type="match status" value="1"/>
</dbReference>
<evidence type="ECO:0000256" key="4">
    <source>
        <dbReference type="ARBA" id="ARBA00022692"/>
    </source>
</evidence>
<feature type="transmembrane region" description="Helical" evidence="11">
    <location>
        <begin position="240"/>
        <end position="259"/>
    </location>
</feature>
<feature type="domain" description="Major facilitator superfamily (MFS) profile" evidence="12">
    <location>
        <begin position="43"/>
        <end position="496"/>
    </location>
</feature>
<dbReference type="CDD" id="cd17378">
    <property type="entry name" value="MFS_OCT_plant"/>
    <property type="match status" value="1"/>
</dbReference>
<dbReference type="EMBL" id="CACSHJ010000087">
    <property type="protein sequence ID" value="CAA0210824.1"/>
    <property type="molecule type" value="Genomic_DNA"/>
</dbReference>
<keyword evidence="8" id="KW-0406">Ion transport</keyword>
<keyword evidence="6" id="KW-0067">ATP-binding</keyword>
<evidence type="ECO:0000313" key="14">
    <source>
        <dbReference type="EMBL" id="OAP13199.1"/>
    </source>
</evidence>
<comment type="similarity">
    <text evidence="2">Belongs to the major facilitator (TC 2.A.1) superfamily. Organic cation transporter (TC 2.A.1.19) family.</text>
</comment>
<evidence type="ECO:0000256" key="5">
    <source>
        <dbReference type="ARBA" id="ARBA00022741"/>
    </source>
</evidence>
<dbReference type="Proteomes" id="UP000078284">
    <property type="component" value="Chromosome 1"/>
</dbReference>
<dbReference type="GO" id="GO:0016020">
    <property type="term" value="C:membrane"/>
    <property type="evidence" value="ECO:0007669"/>
    <property type="project" value="InterPro"/>
</dbReference>
<feature type="transmembrane region" description="Helical" evidence="11">
    <location>
        <begin position="152"/>
        <end position="175"/>
    </location>
</feature>
<evidence type="ECO:0000256" key="6">
    <source>
        <dbReference type="ARBA" id="ARBA00022840"/>
    </source>
</evidence>
<evidence type="ECO:0000256" key="11">
    <source>
        <dbReference type="SAM" id="Phobius"/>
    </source>
</evidence>
<name>A0A178W3U8_ARATH</name>
<keyword evidence="5" id="KW-0547">Nucleotide-binding</keyword>
<evidence type="ECO:0000256" key="7">
    <source>
        <dbReference type="ARBA" id="ARBA00022989"/>
    </source>
</evidence>
<organism evidence="14 15">
    <name type="scientific">Arabidopsis thaliana</name>
    <name type="common">Mouse-ear cress</name>
    <dbReference type="NCBI Taxonomy" id="3702"/>
    <lineage>
        <taxon>Eukaryota</taxon>
        <taxon>Viridiplantae</taxon>
        <taxon>Streptophyta</taxon>
        <taxon>Embryophyta</taxon>
        <taxon>Tracheophyta</taxon>
        <taxon>Spermatophyta</taxon>
        <taxon>Magnoliopsida</taxon>
        <taxon>eudicotyledons</taxon>
        <taxon>Gunneridae</taxon>
        <taxon>Pentapetalae</taxon>
        <taxon>rosids</taxon>
        <taxon>malvids</taxon>
        <taxon>Brassicales</taxon>
        <taxon>Brassicaceae</taxon>
        <taxon>Camelineae</taxon>
        <taxon>Arabidopsis</taxon>
    </lineage>
</organism>